<comment type="caution">
    <text evidence="2">The sequence shown here is derived from an EMBL/GenBank/DDBJ whole genome shotgun (WGS) entry which is preliminary data.</text>
</comment>
<dbReference type="Proteomes" id="UP000308199">
    <property type="component" value="Unassembled WGS sequence"/>
</dbReference>
<dbReference type="PANTHER" id="PTHR10529">
    <property type="entry name" value="AP COMPLEX SUBUNIT MU"/>
    <property type="match status" value="1"/>
</dbReference>
<evidence type="ECO:0000313" key="2">
    <source>
        <dbReference type="EMBL" id="THH12324.1"/>
    </source>
</evidence>
<dbReference type="Pfam" id="PF00928">
    <property type="entry name" value="Adap_comp_sub"/>
    <property type="match status" value="1"/>
</dbReference>
<protein>
    <recommendedName>
        <fullName evidence="1">MHD domain-containing protein</fullName>
    </recommendedName>
</protein>
<dbReference type="InterPro" id="IPR036168">
    <property type="entry name" value="AP2_Mu_C_sf"/>
</dbReference>
<keyword evidence="3" id="KW-1185">Reference proteome</keyword>
<evidence type="ECO:0000313" key="3">
    <source>
        <dbReference type="Proteomes" id="UP000308199"/>
    </source>
</evidence>
<accession>A0A4S4LJS3</accession>
<reference evidence="2 3" key="1">
    <citation type="submission" date="2019-02" db="EMBL/GenBank/DDBJ databases">
        <title>Genome sequencing of the rare red list fungi Phellinidium pouzarii.</title>
        <authorList>
            <person name="Buettner E."/>
            <person name="Kellner H."/>
        </authorList>
    </citation>
    <scope>NUCLEOTIDE SEQUENCE [LARGE SCALE GENOMIC DNA]</scope>
    <source>
        <strain evidence="2 3">DSM 108285</strain>
    </source>
</reference>
<dbReference type="PROSITE" id="PS51072">
    <property type="entry name" value="MHD"/>
    <property type="match status" value="1"/>
</dbReference>
<dbReference type="EMBL" id="SGPK01000001">
    <property type="protein sequence ID" value="THH12324.1"/>
    <property type="molecule type" value="Genomic_DNA"/>
</dbReference>
<proteinExistence type="predicted"/>
<dbReference type="OrthoDB" id="3237063at2759"/>
<dbReference type="InterPro" id="IPR050431">
    <property type="entry name" value="Adaptor_comp_med_subunit"/>
</dbReference>
<sequence length="150" mass="16551">MLLPPTRLQRWSRDKALSFVPPDGWFELMNYRYASSAASSIVNMRQIPVPFSLLPSISIEESGGTLNFTLTSRLSTRLIERLTVDLYLGASATGASCTVSSGATWGFDPKTLTLRWEIQKAPQGSSHTLRGTFTTSTIGNLNLNLRKPSR</sequence>
<evidence type="ECO:0000259" key="1">
    <source>
        <dbReference type="PROSITE" id="PS51072"/>
    </source>
</evidence>
<name>A0A4S4LJS3_9AGAM</name>
<dbReference type="Gene3D" id="2.60.40.1170">
    <property type="entry name" value="Mu homology domain, subdomain B"/>
    <property type="match status" value="2"/>
</dbReference>
<dbReference type="AlphaFoldDB" id="A0A4S4LJS3"/>
<organism evidence="2 3">
    <name type="scientific">Phellinidium pouzarii</name>
    <dbReference type="NCBI Taxonomy" id="167371"/>
    <lineage>
        <taxon>Eukaryota</taxon>
        <taxon>Fungi</taxon>
        <taxon>Dikarya</taxon>
        <taxon>Basidiomycota</taxon>
        <taxon>Agaricomycotina</taxon>
        <taxon>Agaricomycetes</taxon>
        <taxon>Hymenochaetales</taxon>
        <taxon>Hymenochaetaceae</taxon>
        <taxon>Phellinidium</taxon>
    </lineage>
</organism>
<dbReference type="SUPFAM" id="SSF49447">
    <property type="entry name" value="Second domain of Mu2 adaptin subunit (ap50) of ap2 adaptor"/>
    <property type="match status" value="1"/>
</dbReference>
<dbReference type="InterPro" id="IPR028565">
    <property type="entry name" value="MHD"/>
</dbReference>
<feature type="domain" description="MHD" evidence="1">
    <location>
        <begin position="1"/>
        <end position="150"/>
    </location>
</feature>
<gene>
    <name evidence="2" type="ORF">EW145_g85</name>
</gene>